<dbReference type="KEGG" id="vg:75687833"/>
<dbReference type="GeneID" id="75687833"/>
<accession>A0AAE7V5A5</accession>
<proteinExistence type="predicted"/>
<keyword evidence="2" id="KW-1185">Reference proteome</keyword>
<organism evidence="1 2">
    <name type="scientific">uncultured phage cr23_1</name>
    <dbReference type="NCBI Taxonomy" id="2986419"/>
    <lineage>
        <taxon>Viruses</taxon>
        <taxon>Duplodnaviria</taxon>
        <taxon>Heunggongvirae</taxon>
        <taxon>Uroviricota</taxon>
        <taxon>Caudoviricetes</taxon>
        <taxon>Crassvirales</taxon>
        <taxon>Suoliviridae</taxon>
        <taxon>Uncouvirinae</taxon>
        <taxon>Aurodevirus</taxon>
        <taxon>Aurodevirus hiberniae</taxon>
    </lineage>
</organism>
<evidence type="ECO:0000313" key="1">
    <source>
        <dbReference type="EMBL" id="QWM91378.1"/>
    </source>
</evidence>
<sequence>MSILKKIYFKWRAFKMRSRAKSEAHKKLFSSPLAYTRAMNEIDCLINGHQWSSEFNPKTELNKRFKDRVYCKHCGVHYHQHTYKEGD</sequence>
<gene>
    <name evidence="1" type="primary">gp_78049</name>
</gene>
<protein>
    <submittedName>
        <fullName evidence="1">Uncharacterized protein</fullName>
    </submittedName>
</protein>
<dbReference type="EMBL" id="MZ130500">
    <property type="protein sequence ID" value="QWM91378.1"/>
    <property type="molecule type" value="Genomic_DNA"/>
</dbReference>
<dbReference type="RefSeq" id="YP_010510318.1">
    <property type="nucleotide sequence ID" value="NC_067218.1"/>
</dbReference>
<reference evidence="1 2" key="1">
    <citation type="submission" date="2021-04" db="EMBL/GenBank/DDBJ databases">
        <authorList>
            <person name="Shkoporov A.N."/>
            <person name="Stockdale S.R."/>
            <person name="Guerin E."/>
            <person name="Ross R.P."/>
            <person name="Hill C."/>
        </authorList>
    </citation>
    <scope>NUCLEOTIDE SEQUENCE [LARGE SCALE GENOMIC DNA]</scope>
    <source>
        <strain evidence="2">cr23_1</strain>
    </source>
</reference>
<name>A0AAE7V5A5_9CAUD</name>
<evidence type="ECO:0000313" key="2">
    <source>
        <dbReference type="Proteomes" id="UP000828083"/>
    </source>
</evidence>
<dbReference type="Proteomes" id="UP000828083">
    <property type="component" value="Segment"/>
</dbReference>